<feature type="transmembrane region" description="Helical" evidence="5">
    <location>
        <begin position="174"/>
        <end position="191"/>
    </location>
</feature>
<feature type="transmembrane region" description="Helical" evidence="5">
    <location>
        <begin position="408"/>
        <end position="427"/>
    </location>
</feature>
<dbReference type="PANTHER" id="PTHR37422">
    <property type="entry name" value="TEICHURONIC ACID BIOSYNTHESIS PROTEIN TUAE"/>
    <property type="match status" value="1"/>
</dbReference>
<feature type="transmembrane region" description="Helical" evidence="5">
    <location>
        <begin position="69"/>
        <end position="88"/>
    </location>
</feature>
<keyword evidence="2 5" id="KW-0812">Transmembrane</keyword>
<dbReference type="RefSeq" id="WP_201681986.1">
    <property type="nucleotide sequence ID" value="NZ_JAEQNA010000001.1"/>
</dbReference>
<feature type="domain" description="O-antigen ligase-related" evidence="6">
    <location>
        <begin position="207"/>
        <end position="364"/>
    </location>
</feature>
<feature type="transmembrane region" description="Helical" evidence="5">
    <location>
        <begin position="250"/>
        <end position="267"/>
    </location>
</feature>
<dbReference type="GO" id="GO:0016874">
    <property type="term" value="F:ligase activity"/>
    <property type="evidence" value="ECO:0007669"/>
    <property type="project" value="UniProtKB-KW"/>
</dbReference>
<evidence type="ECO:0000256" key="2">
    <source>
        <dbReference type="ARBA" id="ARBA00022692"/>
    </source>
</evidence>
<protein>
    <submittedName>
        <fullName evidence="7">O-antigen ligase family protein</fullName>
    </submittedName>
</protein>
<feature type="transmembrane region" description="Helical" evidence="5">
    <location>
        <begin position="349"/>
        <end position="371"/>
    </location>
</feature>
<organism evidence="7 8">
    <name type="scientific">Ramlibacter aurantiacus</name>
    <dbReference type="NCBI Taxonomy" id="2801330"/>
    <lineage>
        <taxon>Bacteria</taxon>
        <taxon>Pseudomonadati</taxon>
        <taxon>Pseudomonadota</taxon>
        <taxon>Betaproteobacteria</taxon>
        <taxon>Burkholderiales</taxon>
        <taxon>Comamonadaceae</taxon>
        <taxon>Ramlibacter</taxon>
    </lineage>
</organism>
<dbReference type="PANTHER" id="PTHR37422:SF13">
    <property type="entry name" value="LIPOPOLYSACCHARIDE BIOSYNTHESIS PROTEIN PA4999-RELATED"/>
    <property type="match status" value="1"/>
</dbReference>
<evidence type="ECO:0000313" key="7">
    <source>
        <dbReference type="EMBL" id="MBL0418915.1"/>
    </source>
</evidence>
<proteinExistence type="predicted"/>
<feature type="transmembrane region" description="Helical" evidence="5">
    <location>
        <begin position="122"/>
        <end position="144"/>
    </location>
</feature>
<reference evidence="7" key="1">
    <citation type="submission" date="2021-01" db="EMBL/GenBank/DDBJ databases">
        <title>Ramlibacter sp. strain AW1 16S ribosomal RNA gene Genome sequencing and assembly.</title>
        <authorList>
            <person name="Kang M."/>
        </authorList>
    </citation>
    <scope>NUCLEOTIDE SEQUENCE</scope>
    <source>
        <strain evidence="7">AW1</strain>
    </source>
</reference>
<dbReference type="GO" id="GO:0016020">
    <property type="term" value="C:membrane"/>
    <property type="evidence" value="ECO:0007669"/>
    <property type="project" value="UniProtKB-SubCell"/>
</dbReference>
<feature type="transmembrane region" description="Helical" evidence="5">
    <location>
        <begin position="94"/>
        <end position="115"/>
    </location>
</feature>
<comment type="caution">
    <text evidence="7">The sequence shown here is derived from an EMBL/GenBank/DDBJ whole genome shotgun (WGS) entry which is preliminary data.</text>
</comment>
<keyword evidence="4 5" id="KW-0472">Membrane</keyword>
<dbReference type="EMBL" id="JAEQNA010000001">
    <property type="protein sequence ID" value="MBL0418915.1"/>
    <property type="molecule type" value="Genomic_DNA"/>
</dbReference>
<evidence type="ECO:0000256" key="5">
    <source>
        <dbReference type="SAM" id="Phobius"/>
    </source>
</evidence>
<evidence type="ECO:0000256" key="3">
    <source>
        <dbReference type="ARBA" id="ARBA00022989"/>
    </source>
</evidence>
<sequence length="431" mass="46613">MSVIPYDLESPAAPMPARLPQWVGPLLAFFTLAVLFSTALTNIMAVLVSAAAVWIWARMRPLQLLKHPLLWSCLVLVGWIALRDALAAAAPQQVLQSVASFRTLLFIALWAPLFLAPQVRQAVLKAGVGGLAAFALLTLSVFALTGQMPYPGYVSPDALWPLGLDPMMASLVKRAPNLAGPVLLVVIFGSLQHVIDHPQRRRWLILLAALCTLALFVSSMRRSSQLGFLVCAFAFAVLNRRHLKGRTAMVGAACIAVVLTLAALGPARHALQRVVDGSEQFILASPQERNKQQTSESERLHFWTVAQQIVIESPWVGTSVSSYLGRYLKIDSDPTSLAPRHGNPHNEYLYVWGSLGAVGLALYLLTLVSAWRCTGGHPGERKLMAYYLAAVLPNLAANSYVVDMVPGHVHTLVLLLLAGPALQAAAARGGR</sequence>
<dbReference type="InterPro" id="IPR007016">
    <property type="entry name" value="O-antigen_ligase-rel_domated"/>
</dbReference>
<keyword evidence="7" id="KW-0436">Ligase</keyword>
<name>A0A936ZKJ6_9BURK</name>
<dbReference type="InterPro" id="IPR051533">
    <property type="entry name" value="WaaL-like"/>
</dbReference>
<keyword evidence="8" id="KW-1185">Reference proteome</keyword>
<accession>A0A936ZKJ6</accession>
<feature type="transmembrane region" description="Helical" evidence="5">
    <location>
        <begin position="383"/>
        <end position="402"/>
    </location>
</feature>
<feature type="transmembrane region" description="Helical" evidence="5">
    <location>
        <begin position="203"/>
        <end position="220"/>
    </location>
</feature>
<comment type="subcellular location">
    <subcellularLocation>
        <location evidence="1">Membrane</location>
        <topology evidence="1">Multi-pass membrane protein</topology>
    </subcellularLocation>
</comment>
<dbReference type="Proteomes" id="UP000613011">
    <property type="component" value="Unassembled WGS sequence"/>
</dbReference>
<evidence type="ECO:0000256" key="1">
    <source>
        <dbReference type="ARBA" id="ARBA00004141"/>
    </source>
</evidence>
<feature type="transmembrane region" description="Helical" evidence="5">
    <location>
        <begin position="26"/>
        <end position="57"/>
    </location>
</feature>
<evidence type="ECO:0000259" key="6">
    <source>
        <dbReference type="Pfam" id="PF04932"/>
    </source>
</evidence>
<evidence type="ECO:0000256" key="4">
    <source>
        <dbReference type="ARBA" id="ARBA00023136"/>
    </source>
</evidence>
<feature type="transmembrane region" description="Helical" evidence="5">
    <location>
        <begin position="226"/>
        <end position="243"/>
    </location>
</feature>
<dbReference type="AlphaFoldDB" id="A0A936ZKJ6"/>
<dbReference type="Pfam" id="PF04932">
    <property type="entry name" value="Wzy_C"/>
    <property type="match status" value="1"/>
</dbReference>
<evidence type="ECO:0000313" key="8">
    <source>
        <dbReference type="Proteomes" id="UP000613011"/>
    </source>
</evidence>
<gene>
    <name evidence="7" type="ORF">JI739_01020</name>
</gene>
<keyword evidence="3 5" id="KW-1133">Transmembrane helix</keyword>